<dbReference type="SUPFAM" id="SSF51735">
    <property type="entry name" value="NAD(P)-binding Rossmann-fold domains"/>
    <property type="match status" value="1"/>
</dbReference>
<reference evidence="4" key="1">
    <citation type="journal article" date="2020" name="Stud. Mycol.">
        <title>101 Dothideomycetes genomes: a test case for predicting lifestyles and emergence of pathogens.</title>
        <authorList>
            <person name="Haridas S."/>
            <person name="Albert R."/>
            <person name="Binder M."/>
            <person name="Bloem J."/>
            <person name="Labutti K."/>
            <person name="Salamov A."/>
            <person name="Andreopoulos B."/>
            <person name="Baker S."/>
            <person name="Barry K."/>
            <person name="Bills G."/>
            <person name="Bluhm B."/>
            <person name="Cannon C."/>
            <person name="Castanera R."/>
            <person name="Culley D."/>
            <person name="Daum C."/>
            <person name="Ezra D."/>
            <person name="Gonzalez J."/>
            <person name="Henrissat B."/>
            <person name="Kuo A."/>
            <person name="Liang C."/>
            <person name="Lipzen A."/>
            <person name="Lutzoni F."/>
            <person name="Magnuson J."/>
            <person name="Mondo S."/>
            <person name="Nolan M."/>
            <person name="Ohm R."/>
            <person name="Pangilinan J."/>
            <person name="Park H.-J."/>
            <person name="Ramirez L."/>
            <person name="Alfaro M."/>
            <person name="Sun H."/>
            <person name="Tritt A."/>
            <person name="Yoshinaga Y."/>
            <person name="Zwiers L.-H."/>
            <person name="Turgeon B."/>
            <person name="Goodwin S."/>
            <person name="Spatafora J."/>
            <person name="Crous P."/>
            <person name="Grigoriev I."/>
        </authorList>
    </citation>
    <scope>NUCLEOTIDE SEQUENCE</scope>
    <source>
        <strain evidence="4">CBS 110217</strain>
    </source>
</reference>
<feature type="domain" description="NmrA-like" evidence="3">
    <location>
        <begin position="10"/>
        <end position="278"/>
    </location>
</feature>
<proteinExistence type="inferred from homology"/>
<evidence type="ECO:0000256" key="2">
    <source>
        <dbReference type="ARBA" id="ARBA00022857"/>
    </source>
</evidence>
<dbReference type="GO" id="GO:0005634">
    <property type="term" value="C:nucleus"/>
    <property type="evidence" value="ECO:0007669"/>
    <property type="project" value="TreeGrafter"/>
</dbReference>
<evidence type="ECO:0000259" key="3">
    <source>
        <dbReference type="Pfam" id="PF05368"/>
    </source>
</evidence>
<dbReference type="PANTHER" id="PTHR42748:SF26">
    <property type="entry name" value="NMRA-LIKE DOMAIN-CONTAINING PROTEIN"/>
    <property type="match status" value="1"/>
</dbReference>
<organism evidence="4 5">
    <name type="scientific">Setomelanomma holmii</name>
    <dbReference type="NCBI Taxonomy" id="210430"/>
    <lineage>
        <taxon>Eukaryota</taxon>
        <taxon>Fungi</taxon>
        <taxon>Dikarya</taxon>
        <taxon>Ascomycota</taxon>
        <taxon>Pezizomycotina</taxon>
        <taxon>Dothideomycetes</taxon>
        <taxon>Pleosporomycetidae</taxon>
        <taxon>Pleosporales</taxon>
        <taxon>Pleosporineae</taxon>
        <taxon>Phaeosphaeriaceae</taxon>
        <taxon>Setomelanomma</taxon>
    </lineage>
</organism>
<dbReference type="AlphaFoldDB" id="A0A9P4LI57"/>
<accession>A0A9P4LI57</accession>
<comment type="caution">
    <text evidence="4">The sequence shown here is derived from an EMBL/GenBank/DDBJ whole genome shotgun (WGS) entry which is preliminary data.</text>
</comment>
<dbReference type="InterPro" id="IPR008030">
    <property type="entry name" value="NmrA-like"/>
</dbReference>
<keyword evidence="5" id="KW-1185">Reference proteome</keyword>
<evidence type="ECO:0000256" key="1">
    <source>
        <dbReference type="ARBA" id="ARBA00006328"/>
    </source>
</evidence>
<dbReference type="InterPro" id="IPR051164">
    <property type="entry name" value="NmrA-like_oxidored"/>
</dbReference>
<dbReference type="Gene3D" id="3.40.50.720">
    <property type="entry name" value="NAD(P)-binding Rossmann-like Domain"/>
    <property type="match status" value="1"/>
</dbReference>
<gene>
    <name evidence="4" type="ORF">EK21DRAFT_102436</name>
</gene>
<evidence type="ECO:0000313" key="4">
    <source>
        <dbReference type="EMBL" id="KAF2027601.1"/>
    </source>
</evidence>
<dbReference type="Pfam" id="PF05368">
    <property type="entry name" value="NmrA"/>
    <property type="match status" value="1"/>
</dbReference>
<dbReference type="OrthoDB" id="3358371at2759"/>
<dbReference type="Proteomes" id="UP000799777">
    <property type="component" value="Unassembled WGS sequence"/>
</dbReference>
<name>A0A9P4LI57_9PLEO</name>
<dbReference type="Gene3D" id="3.90.25.10">
    <property type="entry name" value="UDP-galactose 4-epimerase, domain 1"/>
    <property type="match status" value="1"/>
</dbReference>
<dbReference type="PANTHER" id="PTHR42748">
    <property type="entry name" value="NITROGEN METABOLITE REPRESSION PROTEIN NMRA FAMILY MEMBER"/>
    <property type="match status" value="1"/>
</dbReference>
<sequence>MPKIIATVGVTGITRDPSKPSTKKWGDQGVELVAGRLDDKDSLLRAFQGANVIFGFTDFWHYLPDPNNHKGKAIVDAVAANVATLDRLVLSTCSDARKWSNGDNKWVLHFDAKAEAVKYLESTYPELWAKTSLLQLGYYVTNWRSFVATPKKLEDGSFKVSIPVDGDRKIHMVNPAADAGSFVKALVELLAGRHLVGAGSYISFNEWCDTFSKVNGRRCVFERMADRNYEELMGPVVGLELEDMFKYFDKYGYDGVDPSVLYPRDLRIGIKYTTVRDFMKREDWTSIM</sequence>
<dbReference type="EMBL" id="ML978224">
    <property type="protein sequence ID" value="KAF2027601.1"/>
    <property type="molecule type" value="Genomic_DNA"/>
</dbReference>
<protein>
    <submittedName>
        <fullName evidence="4">NAD(P)-binding protein</fullName>
    </submittedName>
</protein>
<evidence type="ECO:0000313" key="5">
    <source>
        <dbReference type="Proteomes" id="UP000799777"/>
    </source>
</evidence>
<keyword evidence="2" id="KW-0521">NADP</keyword>
<dbReference type="InterPro" id="IPR036291">
    <property type="entry name" value="NAD(P)-bd_dom_sf"/>
</dbReference>
<comment type="similarity">
    <text evidence="1">Belongs to the NmrA-type oxidoreductase family.</text>
</comment>